<feature type="coiled-coil region" evidence="1">
    <location>
        <begin position="124"/>
        <end position="151"/>
    </location>
</feature>
<proteinExistence type="predicted"/>
<feature type="region of interest" description="Disordered" evidence="2">
    <location>
        <begin position="175"/>
        <end position="194"/>
    </location>
</feature>
<evidence type="ECO:0000313" key="3">
    <source>
        <dbReference type="EMBL" id="CAD5119690.1"/>
    </source>
</evidence>
<evidence type="ECO:0000256" key="1">
    <source>
        <dbReference type="SAM" id="Coils"/>
    </source>
</evidence>
<evidence type="ECO:0000313" key="4">
    <source>
        <dbReference type="Proteomes" id="UP000549394"/>
    </source>
</evidence>
<comment type="caution">
    <text evidence="3">The sequence shown here is derived from an EMBL/GenBank/DDBJ whole genome shotgun (WGS) entry which is preliminary data.</text>
</comment>
<dbReference type="EMBL" id="CAJFCJ010000011">
    <property type="protein sequence ID" value="CAD5119690.1"/>
    <property type="molecule type" value="Genomic_DNA"/>
</dbReference>
<sequence>MNSTQSNKSEYLSTVDRLYDLSEKLKTQDFVINLYINRLWRKGIQVPDQCLAASSEHQRYAKVEKHLREKLRKVEKEEELWKRRANELTTKLLGLATLQHQNPPGNVRENPIFNQQFQTMVEDFNEEEKDKVEINKNISKLEKQIEKSKKLLSSAVSSTEPQDEKLRRLAIERKAAVDSAPSGTQVYQDTLDQK</sequence>
<reference evidence="3 4" key="1">
    <citation type="submission" date="2020-08" db="EMBL/GenBank/DDBJ databases">
        <authorList>
            <person name="Hejnol A."/>
        </authorList>
    </citation>
    <scope>NUCLEOTIDE SEQUENCE [LARGE SCALE GENOMIC DNA]</scope>
</reference>
<protein>
    <submittedName>
        <fullName evidence="3">Uncharacterized protein</fullName>
    </submittedName>
</protein>
<evidence type="ECO:0000256" key="2">
    <source>
        <dbReference type="SAM" id="MobiDB-lite"/>
    </source>
</evidence>
<feature type="coiled-coil region" evidence="1">
    <location>
        <begin position="57"/>
        <end position="91"/>
    </location>
</feature>
<gene>
    <name evidence="3" type="ORF">DGYR_LOCUS7885</name>
</gene>
<organism evidence="3 4">
    <name type="scientific">Dimorphilus gyrociliatus</name>
    <dbReference type="NCBI Taxonomy" id="2664684"/>
    <lineage>
        <taxon>Eukaryota</taxon>
        <taxon>Metazoa</taxon>
        <taxon>Spiralia</taxon>
        <taxon>Lophotrochozoa</taxon>
        <taxon>Annelida</taxon>
        <taxon>Polychaeta</taxon>
        <taxon>Polychaeta incertae sedis</taxon>
        <taxon>Dinophilidae</taxon>
        <taxon>Dimorphilus</taxon>
    </lineage>
</organism>
<name>A0A7I8VYU9_9ANNE</name>
<dbReference type="AlphaFoldDB" id="A0A7I8VYU9"/>
<accession>A0A7I8VYU9</accession>
<keyword evidence="4" id="KW-1185">Reference proteome</keyword>
<feature type="compositionally biased region" description="Polar residues" evidence="2">
    <location>
        <begin position="181"/>
        <end position="194"/>
    </location>
</feature>
<keyword evidence="1" id="KW-0175">Coiled coil</keyword>
<dbReference type="Proteomes" id="UP000549394">
    <property type="component" value="Unassembled WGS sequence"/>
</dbReference>